<sequence length="223" mass="25349">MNQSNASTAMNKPYGTSVLIHVQKKDGYKSQAMFFYCTGSIPNMRSRAGRGAGADCAPHKASRACALSLASRFSRPHECGTSHFHECDIRLDYKNMCLSHVLWLQKVHHSMRYDVKESCRELARSDKDSLVHHQEIHEPIHIHVCGHMCLDGSCCSPSHHLHDTSSLAHHVTKSNNKKRRKRKIVVLKCVEKLSDIWIRDSGCTSHTTIDKNLLWDHEVTRLN</sequence>
<dbReference type="Proteomes" id="UP000790347">
    <property type="component" value="Unassembled WGS sequence"/>
</dbReference>
<evidence type="ECO:0000313" key="2">
    <source>
        <dbReference type="Proteomes" id="UP000790347"/>
    </source>
</evidence>
<organism evidence="1 2">
    <name type="scientific">Dermatophagoides farinae</name>
    <name type="common">American house dust mite</name>
    <dbReference type="NCBI Taxonomy" id="6954"/>
    <lineage>
        <taxon>Eukaryota</taxon>
        <taxon>Metazoa</taxon>
        <taxon>Ecdysozoa</taxon>
        <taxon>Arthropoda</taxon>
        <taxon>Chelicerata</taxon>
        <taxon>Arachnida</taxon>
        <taxon>Acari</taxon>
        <taxon>Acariformes</taxon>
        <taxon>Sarcoptiformes</taxon>
        <taxon>Astigmata</taxon>
        <taxon>Psoroptidia</taxon>
        <taxon>Analgoidea</taxon>
        <taxon>Pyroglyphidae</taxon>
        <taxon>Dermatophagoidinae</taxon>
        <taxon>Dermatophagoides</taxon>
    </lineage>
</organism>
<name>A0A922HTG6_DERFA</name>
<proteinExistence type="predicted"/>
<reference evidence="1" key="2">
    <citation type="journal article" date="2022" name="Res Sq">
        <title>Comparative Genomics Reveals Insights into the Divergent Evolution of Astigmatic Mites and Household Pest Adaptations.</title>
        <authorList>
            <person name="Xiong Q."/>
            <person name="Wan A.T.-Y."/>
            <person name="Liu X.-Y."/>
            <person name="Fung C.S.-H."/>
            <person name="Xiao X."/>
            <person name="Malainual N."/>
            <person name="Hou J."/>
            <person name="Wang L."/>
            <person name="Wang M."/>
            <person name="Yang K."/>
            <person name="Cui Y."/>
            <person name="Leung E."/>
            <person name="Nong W."/>
            <person name="Shin S.-K."/>
            <person name="Au S."/>
            <person name="Jeong K.Y."/>
            <person name="Chew F.T."/>
            <person name="Hui J."/>
            <person name="Leung T.F."/>
            <person name="Tungtrongchitr A."/>
            <person name="Zhong N."/>
            <person name="Liu Z."/>
            <person name="Tsui S."/>
        </authorList>
    </citation>
    <scope>NUCLEOTIDE SEQUENCE</scope>
    <source>
        <strain evidence="1">Derf</strain>
        <tissue evidence="1">Whole organism</tissue>
    </source>
</reference>
<keyword evidence="2" id="KW-1185">Reference proteome</keyword>
<evidence type="ECO:0000313" key="1">
    <source>
        <dbReference type="EMBL" id="KAH9510662.1"/>
    </source>
</evidence>
<comment type="caution">
    <text evidence="1">The sequence shown here is derived from an EMBL/GenBank/DDBJ whole genome shotgun (WGS) entry which is preliminary data.</text>
</comment>
<gene>
    <name evidence="1" type="ORF">DERF_009172</name>
</gene>
<dbReference type="EMBL" id="ASGP02000004">
    <property type="protein sequence ID" value="KAH9510662.1"/>
    <property type="molecule type" value="Genomic_DNA"/>
</dbReference>
<accession>A0A922HTG6</accession>
<protein>
    <submittedName>
        <fullName evidence="1">Uncharacterized protein</fullName>
    </submittedName>
</protein>
<reference evidence="1" key="1">
    <citation type="submission" date="2013-05" db="EMBL/GenBank/DDBJ databases">
        <authorList>
            <person name="Yim A.K.Y."/>
            <person name="Chan T.F."/>
            <person name="Ji K.M."/>
            <person name="Liu X.Y."/>
            <person name="Zhou J.W."/>
            <person name="Li R.Q."/>
            <person name="Yang K.Y."/>
            <person name="Li J."/>
            <person name="Li M."/>
            <person name="Law P.T.W."/>
            <person name="Wu Y.L."/>
            <person name="Cai Z.L."/>
            <person name="Qin H."/>
            <person name="Bao Y."/>
            <person name="Leung R.K.K."/>
            <person name="Ng P.K.S."/>
            <person name="Zou J."/>
            <person name="Zhong X.J."/>
            <person name="Ran P.X."/>
            <person name="Zhong N.S."/>
            <person name="Liu Z.G."/>
            <person name="Tsui S.K.W."/>
        </authorList>
    </citation>
    <scope>NUCLEOTIDE SEQUENCE</scope>
    <source>
        <strain evidence="1">Derf</strain>
        <tissue evidence="1">Whole organism</tissue>
    </source>
</reference>
<dbReference type="AlphaFoldDB" id="A0A922HTG6"/>